<feature type="compositionally biased region" description="Basic and acidic residues" evidence="1">
    <location>
        <begin position="369"/>
        <end position="378"/>
    </location>
</feature>
<dbReference type="EMBL" id="SNRW01003847">
    <property type="protein sequence ID" value="KAA6388796.1"/>
    <property type="molecule type" value="Genomic_DNA"/>
</dbReference>
<organism evidence="2 3">
    <name type="scientific">Streblomastix strix</name>
    <dbReference type="NCBI Taxonomy" id="222440"/>
    <lineage>
        <taxon>Eukaryota</taxon>
        <taxon>Metamonada</taxon>
        <taxon>Preaxostyla</taxon>
        <taxon>Oxymonadida</taxon>
        <taxon>Streblomastigidae</taxon>
        <taxon>Streblomastix</taxon>
    </lineage>
</organism>
<feature type="region of interest" description="Disordered" evidence="1">
    <location>
        <begin position="1"/>
        <end position="21"/>
    </location>
</feature>
<proteinExistence type="predicted"/>
<comment type="caution">
    <text evidence="2">The sequence shown here is derived from an EMBL/GenBank/DDBJ whole genome shotgun (WGS) entry which is preliminary data.</text>
</comment>
<accession>A0A5J4W2N2</accession>
<name>A0A5J4W2N2_9EUKA</name>
<dbReference type="AlphaFoldDB" id="A0A5J4W2N2"/>
<evidence type="ECO:0000313" key="2">
    <source>
        <dbReference type="EMBL" id="KAA6388796.1"/>
    </source>
</evidence>
<reference evidence="2 3" key="1">
    <citation type="submission" date="2019-03" db="EMBL/GenBank/DDBJ databases">
        <title>Single cell metagenomics reveals metabolic interactions within the superorganism composed of flagellate Streblomastix strix and complex community of Bacteroidetes bacteria on its surface.</title>
        <authorList>
            <person name="Treitli S.C."/>
            <person name="Kolisko M."/>
            <person name="Husnik F."/>
            <person name="Keeling P."/>
            <person name="Hampl V."/>
        </authorList>
    </citation>
    <scope>NUCLEOTIDE SEQUENCE [LARGE SCALE GENOMIC DNA]</scope>
    <source>
        <strain evidence="2">ST1C</strain>
    </source>
</reference>
<sequence>MTRRTYYTGKRPPNRDSYQTSNYTNLVPQNLLQAVAQPQPTFVNAFRQNIEIDSLDPDQTIVTPEEVPPNAKTAARAFLTGLSEQETPLIGFYAEEQSQEQVIEARQRARAATDLVTRRKPPKHNNPPAQPMLAFDQVLADLETQLQQQQRLIQGTLIQIVKCDWIATLKFNLCNSDGHDRTREPTEDIIVTSNTSRVQQLNLEIVTHTTPDRESTSSVCRHFTNENCRFYRRTGLRIDEADCATSYRHDQVQTGDNATRMVLGSSQKTYVGNPTNCVFTFFMSITVLEPESIRTTQSFLQLAPSIADIRIIAIAQPLPIHWIANAIPDLTNKVPSQFTTESILTNDESTVNTNKRTPTIKQRKRKRLTKLDPTESIK</sequence>
<evidence type="ECO:0000256" key="1">
    <source>
        <dbReference type="SAM" id="MobiDB-lite"/>
    </source>
</evidence>
<dbReference type="Proteomes" id="UP000324800">
    <property type="component" value="Unassembled WGS sequence"/>
</dbReference>
<feature type="compositionally biased region" description="Polar residues" evidence="1">
    <location>
        <begin position="349"/>
        <end position="360"/>
    </location>
</feature>
<evidence type="ECO:0000313" key="3">
    <source>
        <dbReference type="Proteomes" id="UP000324800"/>
    </source>
</evidence>
<gene>
    <name evidence="2" type="ORF">EZS28_015679</name>
</gene>
<feature type="region of interest" description="Disordered" evidence="1">
    <location>
        <begin position="349"/>
        <end position="378"/>
    </location>
</feature>
<protein>
    <submittedName>
        <fullName evidence="2">Uncharacterized protein</fullName>
    </submittedName>
</protein>